<feature type="domain" description="Glycosyl hydrolase family 13 catalytic" evidence="18">
    <location>
        <begin position="123"/>
        <end position="470"/>
    </location>
</feature>
<evidence type="ECO:0000256" key="16">
    <source>
        <dbReference type="PIRSR" id="PIRSR006337-2"/>
    </source>
</evidence>
<evidence type="ECO:0000256" key="13">
    <source>
        <dbReference type="NCBIfam" id="TIGR02402"/>
    </source>
</evidence>
<accession>A0AA96JVG9</accession>
<comment type="similarity">
    <text evidence="3 14">Belongs to the glycosyl hydrolase 13 family.</text>
</comment>
<dbReference type="InterPro" id="IPR017853">
    <property type="entry name" value="GH"/>
</dbReference>
<dbReference type="CDD" id="cd11325">
    <property type="entry name" value="AmyAc_GTHase"/>
    <property type="match status" value="1"/>
</dbReference>
<dbReference type="CDD" id="cd02853">
    <property type="entry name" value="E_set_MTHase_like_N"/>
    <property type="match status" value="1"/>
</dbReference>
<dbReference type="SUPFAM" id="SSF51445">
    <property type="entry name" value="(Trans)glycosidases"/>
    <property type="match status" value="1"/>
</dbReference>
<dbReference type="PANTHER" id="PTHR43651">
    <property type="entry name" value="1,4-ALPHA-GLUCAN-BRANCHING ENZYME"/>
    <property type="match status" value="1"/>
</dbReference>
<dbReference type="InterPro" id="IPR013783">
    <property type="entry name" value="Ig-like_fold"/>
</dbReference>
<dbReference type="Gene3D" id="1.10.10.760">
    <property type="entry name" value="E-set domains of sugar-utilizing enzymes"/>
    <property type="match status" value="1"/>
</dbReference>
<dbReference type="NCBIfam" id="TIGR02402">
    <property type="entry name" value="trehalose_TreZ"/>
    <property type="match status" value="1"/>
</dbReference>
<dbReference type="Gene3D" id="3.20.20.80">
    <property type="entry name" value="Glycosidases"/>
    <property type="match status" value="1"/>
</dbReference>
<evidence type="ECO:0000256" key="8">
    <source>
        <dbReference type="ARBA" id="ARBA00023277"/>
    </source>
</evidence>
<dbReference type="KEGG" id="nall:PP769_13100"/>
<evidence type="ECO:0000256" key="7">
    <source>
        <dbReference type="ARBA" id="ARBA00022801"/>
    </source>
</evidence>
<feature type="binding site" evidence="16">
    <location>
        <begin position="268"/>
        <end position="273"/>
    </location>
    <ligand>
        <name>substrate</name>
    </ligand>
</feature>
<evidence type="ECO:0000313" key="19">
    <source>
        <dbReference type="EMBL" id="WNM56911.1"/>
    </source>
</evidence>
<keyword evidence="9 14" id="KW-0326">Glycosidase</keyword>
<evidence type="ECO:0000313" key="20">
    <source>
        <dbReference type="Proteomes" id="UP001302719"/>
    </source>
</evidence>
<dbReference type="InterPro" id="IPR006047">
    <property type="entry name" value="GH13_cat_dom"/>
</dbReference>
<reference evidence="19 20" key="1">
    <citation type="submission" date="2023-01" db="EMBL/GenBank/DDBJ databases">
        <title>Cultivation and genomic characterization of new, ubiquitous marine nitrite-oxidizing bacteria from the Nitrospirales.</title>
        <authorList>
            <person name="Mueller A.J."/>
            <person name="Daebeler A."/>
            <person name="Herbold C.W."/>
            <person name="Kirkegaard R.H."/>
            <person name="Daims H."/>
        </authorList>
    </citation>
    <scope>NUCLEOTIDE SEQUENCE [LARGE SCALE GENOMIC DNA]</scope>
    <source>
        <strain evidence="19 20">VA</strain>
    </source>
</reference>
<dbReference type="InterPro" id="IPR012768">
    <property type="entry name" value="Trehalose_TreZ"/>
</dbReference>
<dbReference type="GO" id="GO:0005992">
    <property type="term" value="P:trehalose biosynthetic process"/>
    <property type="evidence" value="ECO:0007669"/>
    <property type="project" value="UniProtKB-UniRule"/>
</dbReference>
<dbReference type="InterPro" id="IPR044901">
    <property type="entry name" value="Trehalose_TreZ_E-set_sf"/>
</dbReference>
<sequence length="625" mass="69656">MEKLEAVGWQLDLGASYIDASSVEFRVWAPQAQSVAVKIMGSTGEAIPLGQESLGYWKGTVQDLSPGTRYQYVLNHTIERPDPASRSQPDGVHGPSEIINPLAFSWTDTAWRGLPLGQYIIYELHTGTFTQDGTFDAIISRLPYLRDRIGITAIELMPVAQCPGSRNWGYDGTFLFAPQNNYGGPDGLKRLVNACHAAGLAVIMDVVYNHLGPEGNYLGDFGPYFTDTYKTPWGSALNYDGPDSDAVRHFMISNAVYWIHEYHIDALRLDAIHGIFDFSAKHLLQDIGEAVHTEGERLERQVQVIAESDLNDVRIISPLSRGGYGLDGQWSDDFHHALHALLTNERKGYYEDFGQLKDLGKAIREGVVYSGQYSPHRRRKHGNSFKPCSPTQLVVCAQNHDQIGNRAQGDRLSRLVNFEALKVANATVLLSPYLPLLFMGEEYGETAPFLYFIDHGDPALIEAVRQGRTREFAAFGWTDIPDPYAQETFDRSTIRPCLETNPQQHAHARWCQALIQLRKSIPALGTGAKGHRIQIGSHAKSQLLIIHRRAKQGPEALVLLGFHHKASLALVKLPKGNWESRLDSGTFADGDREELMAPSHLPVQNVEQVSLKLPPYPAWVFLKSD</sequence>
<evidence type="ECO:0000256" key="14">
    <source>
        <dbReference type="PIRNR" id="PIRNR006337"/>
    </source>
</evidence>
<dbReference type="GO" id="GO:0005737">
    <property type="term" value="C:cytoplasm"/>
    <property type="evidence" value="ECO:0007669"/>
    <property type="project" value="UniProtKB-SubCell"/>
</dbReference>
<evidence type="ECO:0000256" key="3">
    <source>
        <dbReference type="ARBA" id="ARBA00008061"/>
    </source>
</evidence>
<dbReference type="PIRSF" id="PIRSF006337">
    <property type="entry name" value="Trehalose_TreZ"/>
    <property type="match status" value="1"/>
</dbReference>
<evidence type="ECO:0000256" key="17">
    <source>
        <dbReference type="PIRSR" id="PIRSR006337-3"/>
    </source>
</evidence>
<comment type="pathway">
    <text evidence="2 14">Glycan biosynthesis; trehalose biosynthesis.</text>
</comment>
<feature type="active site" description="Proton donor" evidence="15">
    <location>
        <position position="307"/>
    </location>
</feature>
<comment type="catalytic activity">
    <reaction evidence="12 14">
        <text>hydrolysis of (1-&gt;4)-alpha-D-glucosidic linkage in 4-alpha-D-[(1-&gt;4)-alpha-D-glucanosyl]n trehalose to yield trehalose and (1-&gt;4)-alpha-D-glucan.</text>
        <dbReference type="EC" id="3.2.1.141"/>
    </reaction>
</comment>
<evidence type="ECO:0000256" key="15">
    <source>
        <dbReference type="PIRSR" id="PIRSR006337-1"/>
    </source>
</evidence>
<feature type="active site" description="Nucleophile" evidence="15">
    <location>
        <position position="270"/>
    </location>
</feature>
<dbReference type="SMART" id="SM00642">
    <property type="entry name" value="Aamy"/>
    <property type="match status" value="1"/>
</dbReference>
<dbReference type="EC" id="3.2.1.141" evidence="4 13"/>
<keyword evidence="8" id="KW-0119">Carbohydrate metabolism</keyword>
<dbReference type="InterPro" id="IPR004193">
    <property type="entry name" value="Glyco_hydro_13_N"/>
</dbReference>
<feature type="binding site" evidence="16">
    <location>
        <begin position="332"/>
        <end position="336"/>
    </location>
    <ligand>
        <name>substrate</name>
    </ligand>
</feature>
<dbReference type="Pfam" id="PF02922">
    <property type="entry name" value="CBM_48"/>
    <property type="match status" value="1"/>
</dbReference>
<evidence type="ECO:0000256" key="11">
    <source>
        <dbReference type="ARBA" id="ARBA00033284"/>
    </source>
</evidence>
<dbReference type="SUPFAM" id="SSF81296">
    <property type="entry name" value="E set domains"/>
    <property type="match status" value="1"/>
</dbReference>
<dbReference type="EMBL" id="CP116967">
    <property type="protein sequence ID" value="WNM56911.1"/>
    <property type="molecule type" value="Genomic_DNA"/>
</dbReference>
<evidence type="ECO:0000256" key="9">
    <source>
        <dbReference type="ARBA" id="ARBA00023295"/>
    </source>
</evidence>
<keyword evidence="7 14" id="KW-0378">Hydrolase</keyword>
<keyword evidence="20" id="KW-1185">Reference proteome</keyword>
<evidence type="ECO:0000256" key="2">
    <source>
        <dbReference type="ARBA" id="ARBA00005199"/>
    </source>
</evidence>
<dbReference type="Proteomes" id="UP001302719">
    <property type="component" value="Chromosome"/>
</dbReference>
<dbReference type="GO" id="GO:0033942">
    <property type="term" value="F:4-alpha-D-(1-&gt;4)-alpha-D-glucanotrehalose trehalohydrolase activity"/>
    <property type="evidence" value="ECO:0007669"/>
    <property type="project" value="UniProtKB-EC"/>
</dbReference>
<comment type="subcellular location">
    <subcellularLocation>
        <location evidence="1 15">Cytoplasm</location>
    </subcellularLocation>
</comment>
<keyword evidence="6" id="KW-0963">Cytoplasm</keyword>
<dbReference type="PANTHER" id="PTHR43651:SF11">
    <property type="entry name" value="MALTO-OLIGOSYLTREHALOSE TREHALOHYDROLASE"/>
    <property type="match status" value="1"/>
</dbReference>
<dbReference type="AlphaFoldDB" id="A0AA96JVG9"/>
<feature type="site" description="Transition state stabilizer" evidence="17">
    <location>
        <position position="401"/>
    </location>
</feature>
<protein>
    <recommendedName>
        <fullName evidence="5 13">Malto-oligosyltrehalose trehalohydrolase</fullName>
        <shortName evidence="14">MTHase</shortName>
        <ecNumber evidence="4 13">3.2.1.141</ecNumber>
    </recommendedName>
    <alternativeName>
        <fullName evidence="11 14">4-alpha-D-((1-&gt;4)-alpha-D-glucano)trehalose trehalohydrolase</fullName>
    </alternativeName>
    <alternativeName>
        <fullName evidence="10 14">Maltooligosyl trehalose trehalohydrolase</fullName>
    </alternativeName>
</protein>
<evidence type="ECO:0000256" key="12">
    <source>
        <dbReference type="ARBA" id="ARBA00034013"/>
    </source>
</evidence>
<evidence type="ECO:0000256" key="5">
    <source>
        <dbReference type="ARBA" id="ARBA00015938"/>
    </source>
</evidence>
<dbReference type="InterPro" id="IPR014756">
    <property type="entry name" value="Ig_E-set"/>
</dbReference>
<evidence type="ECO:0000256" key="4">
    <source>
        <dbReference type="ARBA" id="ARBA00012268"/>
    </source>
</evidence>
<gene>
    <name evidence="19" type="primary">treZ</name>
    <name evidence="19" type="ORF">PP769_13100</name>
</gene>
<name>A0AA96JVG9_9BACT</name>
<evidence type="ECO:0000256" key="1">
    <source>
        <dbReference type="ARBA" id="ARBA00004496"/>
    </source>
</evidence>
<evidence type="ECO:0000256" key="10">
    <source>
        <dbReference type="ARBA" id="ARBA00032057"/>
    </source>
</evidence>
<evidence type="ECO:0000259" key="18">
    <source>
        <dbReference type="SMART" id="SM00642"/>
    </source>
</evidence>
<dbReference type="Gene3D" id="2.60.40.10">
    <property type="entry name" value="Immunoglobulins"/>
    <property type="match status" value="1"/>
</dbReference>
<feature type="binding site" evidence="16">
    <location>
        <begin position="400"/>
        <end position="405"/>
    </location>
    <ligand>
        <name>substrate</name>
    </ligand>
</feature>
<organism evidence="19 20">
    <name type="scientific">Candidatus Nitrospira allomarina</name>
    <dbReference type="NCBI Taxonomy" id="3020900"/>
    <lineage>
        <taxon>Bacteria</taxon>
        <taxon>Pseudomonadati</taxon>
        <taxon>Nitrospirota</taxon>
        <taxon>Nitrospiria</taxon>
        <taxon>Nitrospirales</taxon>
        <taxon>Nitrospiraceae</taxon>
        <taxon>Nitrospira</taxon>
    </lineage>
</organism>
<dbReference type="Pfam" id="PF00128">
    <property type="entry name" value="Alpha-amylase"/>
    <property type="match status" value="1"/>
</dbReference>
<dbReference type="RefSeq" id="WP_312640812.1">
    <property type="nucleotide sequence ID" value="NZ_CP116967.1"/>
</dbReference>
<evidence type="ECO:0000256" key="6">
    <source>
        <dbReference type="ARBA" id="ARBA00022490"/>
    </source>
</evidence>
<proteinExistence type="inferred from homology"/>